<dbReference type="InterPro" id="IPR004839">
    <property type="entry name" value="Aminotransferase_I/II_large"/>
</dbReference>
<dbReference type="PANTHER" id="PTHR46383">
    <property type="entry name" value="ASPARTATE AMINOTRANSFERASE"/>
    <property type="match status" value="1"/>
</dbReference>
<dbReference type="PATRIC" id="fig|1550241.5.peg.475"/>
<dbReference type="InterPro" id="IPR015424">
    <property type="entry name" value="PyrdxlP-dep_Trfase"/>
</dbReference>
<dbReference type="Proteomes" id="UP000067434">
    <property type="component" value="Chromosome"/>
</dbReference>
<dbReference type="EMBL" id="CP009961">
    <property type="protein sequence ID" value="AKG38340.1"/>
    <property type="molecule type" value="Genomic_DNA"/>
</dbReference>
<dbReference type="EC" id="2.6.1.-" evidence="7"/>
<name>A0A0F7FHL5_9CREN</name>
<dbReference type="InterPro" id="IPR004838">
    <property type="entry name" value="NHTrfase_class1_PyrdxlP-BS"/>
</dbReference>
<evidence type="ECO:0000313" key="10">
    <source>
        <dbReference type="Proteomes" id="UP000067434"/>
    </source>
</evidence>
<dbReference type="RefSeq" id="WP_052883728.1">
    <property type="nucleotide sequence ID" value="NZ_CP009961.1"/>
</dbReference>
<reference evidence="9 10" key="1">
    <citation type="journal article" date="2015" name="Stand. Genomic Sci.">
        <title>Complete genome sequence of and proposal of Thermofilum uzonense sp. nov. a novel hyperthermophilic crenarchaeon and emended description of the genus Thermofilum.</title>
        <authorList>
            <person name="Toshchakov S.V."/>
            <person name="Korzhenkov A.A."/>
            <person name="Samarov N.I."/>
            <person name="Mazunin I.O."/>
            <person name="Mozhey O.I."/>
            <person name="Shmyr I.S."/>
            <person name="Derbikova K.S."/>
            <person name="Taranov E.A."/>
            <person name="Dominova I.N."/>
            <person name="Bonch-Osmolovskaya E.A."/>
            <person name="Patrushev M.V."/>
            <person name="Podosokorskaya O.A."/>
            <person name="Kublanov I.V."/>
        </authorList>
    </citation>
    <scope>NUCLEOTIDE SEQUENCE [LARGE SCALE GENOMIC DNA]</scope>
    <source>
        <strain evidence="9 10">1807-2</strain>
    </source>
</reference>
<evidence type="ECO:0000256" key="4">
    <source>
        <dbReference type="ARBA" id="ARBA00022576"/>
    </source>
</evidence>
<dbReference type="Pfam" id="PF00155">
    <property type="entry name" value="Aminotran_1_2"/>
    <property type="match status" value="1"/>
</dbReference>
<accession>A0A0F7FHL5</accession>
<dbReference type="GO" id="GO:0006520">
    <property type="term" value="P:amino acid metabolic process"/>
    <property type="evidence" value="ECO:0007669"/>
    <property type="project" value="InterPro"/>
</dbReference>
<dbReference type="InterPro" id="IPR015421">
    <property type="entry name" value="PyrdxlP-dep_Trfase_major"/>
</dbReference>
<dbReference type="OrthoDB" id="372018at2157"/>
<dbReference type="PANTHER" id="PTHR46383:SF1">
    <property type="entry name" value="ASPARTATE AMINOTRANSFERASE"/>
    <property type="match status" value="1"/>
</dbReference>
<dbReference type="KEGG" id="thf:MA03_02315"/>
<evidence type="ECO:0000256" key="3">
    <source>
        <dbReference type="ARBA" id="ARBA00011738"/>
    </source>
</evidence>
<dbReference type="Gene3D" id="3.40.640.10">
    <property type="entry name" value="Type I PLP-dependent aspartate aminotransferase-like (Major domain)"/>
    <property type="match status" value="1"/>
</dbReference>
<dbReference type="InterPro" id="IPR015422">
    <property type="entry name" value="PyrdxlP-dep_Trfase_small"/>
</dbReference>
<dbReference type="AlphaFoldDB" id="A0A0F7FHL5"/>
<dbReference type="SUPFAM" id="SSF53383">
    <property type="entry name" value="PLP-dependent transferases"/>
    <property type="match status" value="1"/>
</dbReference>
<sequence length="404" mass="45768">MSKPSHIFSPLAEQLEPEGAFVYLDLANEARRKGLDIISFGIGQPDFQPPRESIEAVKEALEKGNTRYISPLGLQELREMIARYVSQKYGVDVKPSEVAVTVGAKAALFMAISLLTRPGDDIIVQDPAFPTYECVVRYAGGRPVFVKLREENDFRLLHEDVDKALTSTRKPRGMIINSPHNPTGSVLEKSDVEGLLELAKRKNMYVISDEIYEDYVYEGKHYSFLSDPEWRDYVVYISGFSKTWGMTGFRIGYVVANEKVIKAMDVFATNMYSCPPAPLQFAAIKALELGIDWFKPKLQDYKRRRDMAWEELSKIPGVHVVKSRGAFYLFPNVQEALQRTGLKSVDELARQLLFEKGVVLLPGTAFPLWGGDGYMRLSYVLPEEKIREGLRRFREFIVEKGGVS</sequence>
<evidence type="ECO:0000256" key="6">
    <source>
        <dbReference type="ARBA" id="ARBA00022898"/>
    </source>
</evidence>
<dbReference type="STRING" id="1550241.MA03_02315"/>
<proteinExistence type="inferred from homology"/>
<dbReference type="GeneID" id="25401028"/>
<evidence type="ECO:0000256" key="7">
    <source>
        <dbReference type="RuleBase" id="RU000481"/>
    </source>
</evidence>
<evidence type="ECO:0000259" key="8">
    <source>
        <dbReference type="Pfam" id="PF00155"/>
    </source>
</evidence>
<evidence type="ECO:0000313" key="9">
    <source>
        <dbReference type="EMBL" id="AKG38340.1"/>
    </source>
</evidence>
<dbReference type="FunFam" id="3.40.640.10:FF:000033">
    <property type="entry name" value="Aspartate aminotransferase"/>
    <property type="match status" value="1"/>
</dbReference>
<gene>
    <name evidence="9" type="ORF">MA03_02315</name>
</gene>
<keyword evidence="5 7" id="KW-0808">Transferase</keyword>
<organism evidence="9 10">
    <name type="scientific">Infirmifilum uzonense</name>
    <dbReference type="NCBI Taxonomy" id="1550241"/>
    <lineage>
        <taxon>Archaea</taxon>
        <taxon>Thermoproteota</taxon>
        <taxon>Thermoprotei</taxon>
        <taxon>Thermofilales</taxon>
        <taxon>Thermofilaceae</taxon>
        <taxon>Infirmifilum</taxon>
    </lineage>
</organism>
<protein>
    <recommendedName>
        <fullName evidence="7">Aminotransferase</fullName>
        <ecNumber evidence="7">2.6.1.-</ecNumber>
    </recommendedName>
</protein>
<feature type="domain" description="Aminotransferase class I/classII large" evidence="8">
    <location>
        <begin position="36"/>
        <end position="393"/>
    </location>
</feature>
<keyword evidence="10" id="KW-1185">Reference proteome</keyword>
<keyword evidence="4 7" id="KW-0032">Aminotransferase</keyword>
<evidence type="ECO:0000256" key="2">
    <source>
        <dbReference type="ARBA" id="ARBA00007441"/>
    </source>
</evidence>
<dbReference type="GO" id="GO:0030170">
    <property type="term" value="F:pyridoxal phosphate binding"/>
    <property type="evidence" value="ECO:0007669"/>
    <property type="project" value="InterPro"/>
</dbReference>
<dbReference type="GO" id="GO:0008483">
    <property type="term" value="F:transaminase activity"/>
    <property type="evidence" value="ECO:0007669"/>
    <property type="project" value="UniProtKB-KW"/>
</dbReference>
<evidence type="ECO:0000256" key="1">
    <source>
        <dbReference type="ARBA" id="ARBA00001933"/>
    </source>
</evidence>
<comment type="similarity">
    <text evidence="2 7">Belongs to the class-I pyridoxal-phosphate-dependent aminotransferase family.</text>
</comment>
<dbReference type="InterPro" id="IPR050596">
    <property type="entry name" value="AspAT/PAT-like"/>
</dbReference>
<dbReference type="CDD" id="cd00609">
    <property type="entry name" value="AAT_like"/>
    <property type="match status" value="1"/>
</dbReference>
<dbReference type="Gene3D" id="3.90.1150.10">
    <property type="entry name" value="Aspartate Aminotransferase, domain 1"/>
    <property type="match status" value="1"/>
</dbReference>
<comment type="subunit">
    <text evidence="3">Homodimer.</text>
</comment>
<keyword evidence="6" id="KW-0663">Pyridoxal phosphate</keyword>
<dbReference type="PROSITE" id="PS00105">
    <property type="entry name" value="AA_TRANSFER_CLASS_1"/>
    <property type="match status" value="1"/>
</dbReference>
<comment type="cofactor">
    <cofactor evidence="1 7">
        <name>pyridoxal 5'-phosphate</name>
        <dbReference type="ChEBI" id="CHEBI:597326"/>
    </cofactor>
</comment>
<dbReference type="HOGENOM" id="CLU_017584_4_3_2"/>
<evidence type="ECO:0000256" key="5">
    <source>
        <dbReference type="ARBA" id="ARBA00022679"/>
    </source>
</evidence>